<comment type="caution">
    <text evidence="1">The sequence shown here is derived from an EMBL/GenBank/DDBJ whole genome shotgun (WGS) entry which is preliminary data.</text>
</comment>
<dbReference type="Proteomes" id="UP001162131">
    <property type="component" value="Unassembled WGS sequence"/>
</dbReference>
<dbReference type="EMBL" id="CAJZBQ010000037">
    <property type="protein sequence ID" value="CAG9325221.1"/>
    <property type="molecule type" value="Genomic_DNA"/>
</dbReference>
<evidence type="ECO:0000313" key="1">
    <source>
        <dbReference type="EMBL" id="CAG9325221.1"/>
    </source>
</evidence>
<accession>A0AAU9JHU0</accession>
<reference evidence="1" key="1">
    <citation type="submission" date="2021-09" db="EMBL/GenBank/DDBJ databases">
        <authorList>
            <consortium name="AG Swart"/>
            <person name="Singh M."/>
            <person name="Singh A."/>
            <person name="Seah K."/>
            <person name="Emmerich C."/>
        </authorList>
    </citation>
    <scope>NUCLEOTIDE SEQUENCE</scope>
    <source>
        <strain evidence="1">ATCC30299</strain>
    </source>
</reference>
<name>A0AAU9JHU0_9CILI</name>
<gene>
    <name evidence="1" type="ORF">BSTOLATCC_MIC37967</name>
</gene>
<proteinExistence type="predicted"/>
<protein>
    <recommendedName>
        <fullName evidence="3">F-box protein</fullName>
    </recommendedName>
</protein>
<organism evidence="1 2">
    <name type="scientific">Blepharisma stoltei</name>
    <dbReference type="NCBI Taxonomy" id="1481888"/>
    <lineage>
        <taxon>Eukaryota</taxon>
        <taxon>Sar</taxon>
        <taxon>Alveolata</taxon>
        <taxon>Ciliophora</taxon>
        <taxon>Postciliodesmatophora</taxon>
        <taxon>Heterotrichea</taxon>
        <taxon>Heterotrichida</taxon>
        <taxon>Blepharismidae</taxon>
        <taxon>Blepharisma</taxon>
    </lineage>
</organism>
<keyword evidence="2" id="KW-1185">Reference proteome</keyword>
<evidence type="ECO:0008006" key="3">
    <source>
        <dbReference type="Google" id="ProtNLM"/>
    </source>
</evidence>
<dbReference type="AlphaFoldDB" id="A0AAU9JHU0"/>
<sequence length="297" mass="35237">MERKLSIEKFGINIIDEITNFLLPQEIVCLFGVNQYFHKLWSSRISKKIFKALPNFTKQIELQERWLYHQMKMMCLNHNYPKNIKITSSHSIYVLEYLFNPKPEFKLFIDGQITIWRPESENQKITTYSDLAHIEFAIHAHAYETEHLALMLTNNRIKHIYKNEEINEFDISEFGYLAISKMFYLPNANFLIFQCLSGDIIYMSNNGEIISNRKLGVIQKYKNLPWKNDSFVAIINNKFFLIEPHSIKLLCQYSKSVLEKLPEFWLAKETEKLIIHTGKKNSGWTSNASLNWIFTYR</sequence>
<evidence type="ECO:0000313" key="2">
    <source>
        <dbReference type="Proteomes" id="UP001162131"/>
    </source>
</evidence>